<accession>T1EGC6</accession>
<keyword evidence="6" id="KW-0378">Hydrolase</keyword>
<dbReference type="EMBL" id="AMQM01007726">
    <property type="status" value="NOT_ANNOTATED_CDS"/>
    <property type="molecule type" value="Genomic_DNA"/>
</dbReference>
<dbReference type="InterPro" id="IPR032466">
    <property type="entry name" value="Metal_Hydrolase"/>
</dbReference>
<evidence type="ECO:0000256" key="3">
    <source>
        <dbReference type="ARBA" id="ARBA00011899"/>
    </source>
</evidence>
<dbReference type="Pfam" id="PF01979">
    <property type="entry name" value="Amidohydro_1"/>
    <property type="match status" value="1"/>
</dbReference>
<dbReference type="SUPFAM" id="SSF51556">
    <property type="entry name" value="Metallo-dependent hydrolases"/>
    <property type="match status" value="1"/>
</dbReference>
<dbReference type="eggNOG" id="KOG3892">
    <property type="taxonomic scope" value="Eukaryota"/>
</dbReference>
<organism evidence="12 13">
    <name type="scientific">Helobdella robusta</name>
    <name type="common">Californian leech</name>
    <dbReference type="NCBI Taxonomy" id="6412"/>
    <lineage>
        <taxon>Eukaryota</taxon>
        <taxon>Metazoa</taxon>
        <taxon>Spiralia</taxon>
        <taxon>Lophotrochozoa</taxon>
        <taxon>Annelida</taxon>
        <taxon>Clitellata</taxon>
        <taxon>Hirudinea</taxon>
        <taxon>Rhynchobdellida</taxon>
        <taxon>Glossiphoniidae</taxon>
        <taxon>Helobdella</taxon>
    </lineage>
</organism>
<dbReference type="OMA" id="PCRKGAH"/>
<dbReference type="GO" id="GO:0106279">
    <property type="term" value="P:negative regulation of UDP-N-acetylglucosamine biosynthetic process"/>
    <property type="evidence" value="ECO:0007669"/>
    <property type="project" value="UniProtKB-ARBA"/>
</dbReference>
<dbReference type="OrthoDB" id="10264777at2759"/>
<dbReference type="HOGENOM" id="CLU_032482_0_0_1"/>
<reference evidence="12" key="3">
    <citation type="submission" date="2015-06" db="UniProtKB">
        <authorList>
            <consortium name="EnsemblMetazoa"/>
        </authorList>
    </citation>
    <scope>IDENTIFICATION</scope>
</reference>
<dbReference type="InParanoid" id="T1EGC6"/>
<protein>
    <recommendedName>
        <fullName evidence="4">N-acetylglucosamine-6-phosphate deacetylase</fullName>
        <ecNumber evidence="3">3.5.1.25</ecNumber>
    </recommendedName>
</protein>
<dbReference type="AlphaFoldDB" id="T1EGC6"/>
<evidence type="ECO:0000313" key="11">
    <source>
        <dbReference type="EMBL" id="ESN92182.1"/>
    </source>
</evidence>
<dbReference type="EnsemblMetazoa" id="HelroT116040">
    <property type="protein sequence ID" value="HelroP116040"/>
    <property type="gene ID" value="HelroG116040"/>
</dbReference>
<comment type="cofactor">
    <cofactor evidence="1">
        <name>a divalent metal cation</name>
        <dbReference type="ChEBI" id="CHEBI:60240"/>
    </cofactor>
</comment>
<dbReference type="PANTHER" id="PTHR11113">
    <property type="entry name" value="N-ACETYLGLUCOSAMINE-6-PHOSPHATE DEACETYLASE"/>
    <property type="match status" value="1"/>
</dbReference>
<reference evidence="11 13" key="2">
    <citation type="journal article" date="2013" name="Nature">
        <title>Insights into bilaterian evolution from three spiralian genomes.</title>
        <authorList>
            <person name="Simakov O."/>
            <person name="Marletaz F."/>
            <person name="Cho S.J."/>
            <person name="Edsinger-Gonzales E."/>
            <person name="Havlak P."/>
            <person name="Hellsten U."/>
            <person name="Kuo D.H."/>
            <person name="Larsson T."/>
            <person name="Lv J."/>
            <person name="Arendt D."/>
            <person name="Savage R."/>
            <person name="Osoegawa K."/>
            <person name="de Jong P."/>
            <person name="Grimwood J."/>
            <person name="Chapman J.A."/>
            <person name="Shapiro H."/>
            <person name="Aerts A."/>
            <person name="Otillar R.P."/>
            <person name="Terry A.Y."/>
            <person name="Boore J.L."/>
            <person name="Grigoriev I.V."/>
            <person name="Lindberg D.R."/>
            <person name="Seaver E.C."/>
            <person name="Weisblat D.A."/>
            <person name="Putnam N.H."/>
            <person name="Rokhsar D.S."/>
        </authorList>
    </citation>
    <scope>NUCLEOTIDE SEQUENCE</scope>
</reference>
<comment type="similarity">
    <text evidence="2">Belongs to the metallo-dependent hydrolases superfamily. NagA family.</text>
</comment>
<dbReference type="FunCoup" id="T1EGC6">
    <property type="interactions" value="182"/>
</dbReference>
<dbReference type="FunFam" id="3.20.20.140:FF:000023">
    <property type="entry name" value="N-acetylglucosamine-6-phosphate deacetylase"/>
    <property type="match status" value="1"/>
</dbReference>
<feature type="compositionally biased region" description="Acidic residues" evidence="9">
    <location>
        <begin position="260"/>
        <end position="276"/>
    </location>
</feature>
<sequence length="466" mass="51044">MANQFKFLKNKLYQFKNCYILKDHKIIKEDVWVRNGVIQNPEKIFFDEKVPSDVEIDCSGFFLFPGLIDLQINGAVGQDFSMDPEHILDKISIVSKELLSHGVTSFCPTIVTSTPNAYKQIVSKVRKKNGCKNGAGVLGLHLEGPFICKEMKGAHQVEHITTFQNGVQALMETYGCLDNVAIVTLAPELPGAMEVIEYLSEKGVVVSLGHSSACLSVGEEAVERGATLITHLFNAMLPFHHRDPHLVGLLTSQKFSNKNDEDDNLNDDSGMEDGGDDSSGSGGGGGVGENVKKMVEEKRKKIGMKKKRRKRVYYGMISDGVHTHPAALNIANRAHPRGLILVTDAVSAMGLSDGVHHLGDQVIEVKGRRAVLQGTETLCGSITSLDECMRFFHKNAAADLAQAIEACTLHPAEVMKITNKKGTLSYGSDADIIIMDQSSLTVRATFIAGDLVWGGDELKYRFRNRN</sequence>
<evidence type="ECO:0000256" key="5">
    <source>
        <dbReference type="ARBA" id="ARBA00022723"/>
    </source>
</evidence>
<keyword evidence="7" id="KW-0119">Carbohydrate metabolism</keyword>
<feature type="domain" description="Amidohydrolase-related" evidence="10">
    <location>
        <begin position="309"/>
        <end position="452"/>
    </location>
</feature>
<keyword evidence="5" id="KW-0479">Metal-binding</keyword>
<evidence type="ECO:0000256" key="1">
    <source>
        <dbReference type="ARBA" id="ARBA00001968"/>
    </source>
</evidence>
<proteinExistence type="inferred from homology"/>
<evidence type="ECO:0000313" key="13">
    <source>
        <dbReference type="Proteomes" id="UP000015101"/>
    </source>
</evidence>
<dbReference type="GO" id="GO:0019262">
    <property type="term" value="P:N-acetylneuraminate catabolic process"/>
    <property type="evidence" value="ECO:0007669"/>
    <property type="project" value="UniProtKB-ARBA"/>
</dbReference>
<dbReference type="PANTHER" id="PTHR11113:SF14">
    <property type="entry name" value="N-ACETYLGLUCOSAMINE-6-PHOSPHATE DEACETYLASE"/>
    <property type="match status" value="1"/>
</dbReference>
<dbReference type="GO" id="GO:0006046">
    <property type="term" value="P:N-acetylglucosamine catabolic process"/>
    <property type="evidence" value="ECO:0000318"/>
    <property type="project" value="GO_Central"/>
</dbReference>
<evidence type="ECO:0000256" key="4">
    <source>
        <dbReference type="ARBA" id="ARBA00018029"/>
    </source>
</evidence>
<dbReference type="Gene3D" id="3.20.20.140">
    <property type="entry name" value="Metal-dependent hydrolases"/>
    <property type="match status" value="1"/>
</dbReference>
<dbReference type="STRING" id="6412.T1EGC6"/>
<keyword evidence="13" id="KW-1185">Reference proteome</keyword>
<dbReference type="GeneID" id="20195628"/>
<evidence type="ECO:0000256" key="8">
    <source>
        <dbReference type="ARBA" id="ARBA00047647"/>
    </source>
</evidence>
<dbReference type="Proteomes" id="UP000015101">
    <property type="component" value="Unassembled WGS sequence"/>
</dbReference>
<evidence type="ECO:0000256" key="9">
    <source>
        <dbReference type="SAM" id="MobiDB-lite"/>
    </source>
</evidence>
<dbReference type="KEGG" id="hro:HELRODRAFT_116040"/>
<dbReference type="EC" id="3.5.1.25" evidence="3"/>
<dbReference type="RefSeq" id="XP_009029688.1">
    <property type="nucleotide sequence ID" value="XM_009031440.1"/>
</dbReference>
<dbReference type="GO" id="GO:0008448">
    <property type="term" value="F:N-acetylglucosamine-6-phosphate deacetylase activity"/>
    <property type="evidence" value="ECO:0000318"/>
    <property type="project" value="GO_Central"/>
</dbReference>
<feature type="region of interest" description="Disordered" evidence="9">
    <location>
        <begin position="257"/>
        <end position="292"/>
    </location>
</feature>
<evidence type="ECO:0000256" key="2">
    <source>
        <dbReference type="ARBA" id="ARBA00010716"/>
    </source>
</evidence>
<name>T1EGC6_HELRO</name>
<evidence type="ECO:0000313" key="12">
    <source>
        <dbReference type="EnsemblMetazoa" id="HelroP116040"/>
    </source>
</evidence>
<dbReference type="CTD" id="20195628"/>
<gene>
    <name evidence="12" type="primary">20195628</name>
    <name evidence="11" type="ORF">HELRODRAFT_116040</name>
</gene>
<dbReference type="SUPFAM" id="SSF51338">
    <property type="entry name" value="Composite domain of metallo-dependent hydrolases"/>
    <property type="match status" value="1"/>
</dbReference>
<evidence type="ECO:0000259" key="10">
    <source>
        <dbReference type="Pfam" id="PF01979"/>
    </source>
</evidence>
<evidence type="ECO:0000256" key="6">
    <source>
        <dbReference type="ARBA" id="ARBA00022801"/>
    </source>
</evidence>
<dbReference type="InterPro" id="IPR006680">
    <property type="entry name" value="Amidohydro-rel"/>
</dbReference>
<comment type="catalytic activity">
    <reaction evidence="8">
        <text>N-acetyl-D-glucosamine 6-phosphate + H2O = D-glucosamine 6-phosphate + acetate</text>
        <dbReference type="Rhea" id="RHEA:22936"/>
        <dbReference type="ChEBI" id="CHEBI:15377"/>
        <dbReference type="ChEBI" id="CHEBI:30089"/>
        <dbReference type="ChEBI" id="CHEBI:57513"/>
        <dbReference type="ChEBI" id="CHEBI:58725"/>
        <dbReference type="EC" id="3.5.1.25"/>
    </reaction>
</comment>
<dbReference type="GO" id="GO:0046872">
    <property type="term" value="F:metal ion binding"/>
    <property type="evidence" value="ECO:0007669"/>
    <property type="project" value="UniProtKB-KW"/>
</dbReference>
<evidence type="ECO:0000256" key="7">
    <source>
        <dbReference type="ARBA" id="ARBA00023277"/>
    </source>
</evidence>
<reference evidence="13" key="1">
    <citation type="submission" date="2012-12" db="EMBL/GenBank/DDBJ databases">
        <authorList>
            <person name="Hellsten U."/>
            <person name="Grimwood J."/>
            <person name="Chapman J.A."/>
            <person name="Shapiro H."/>
            <person name="Aerts A."/>
            <person name="Otillar R.P."/>
            <person name="Terry A.Y."/>
            <person name="Boore J.L."/>
            <person name="Simakov O."/>
            <person name="Marletaz F."/>
            <person name="Cho S.-J."/>
            <person name="Edsinger-Gonzales E."/>
            <person name="Havlak P."/>
            <person name="Kuo D.-H."/>
            <person name="Larsson T."/>
            <person name="Lv J."/>
            <person name="Arendt D."/>
            <person name="Savage R."/>
            <person name="Osoegawa K."/>
            <person name="de Jong P."/>
            <person name="Lindberg D.R."/>
            <person name="Seaver E.C."/>
            <person name="Weisblat D.A."/>
            <person name="Putnam N.H."/>
            <person name="Grigoriev I.V."/>
            <person name="Rokhsar D.S."/>
        </authorList>
    </citation>
    <scope>NUCLEOTIDE SEQUENCE</scope>
</reference>
<dbReference type="EMBL" id="KB097661">
    <property type="protein sequence ID" value="ESN92182.1"/>
    <property type="molecule type" value="Genomic_DNA"/>
</dbReference>
<dbReference type="InterPro" id="IPR011059">
    <property type="entry name" value="Metal-dep_hydrolase_composite"/>
</dbReference>
<dbReference type="InterPro" id="IPR003764">
    <property type="entry name" value="GlcNAc_6-P_deAcase"/>
</dbReference>
<dbReference type="CDD" id="cd00854">
    <property type="entry name" value="NagA"/>
    <property type="match status" value="1"/>
</dbReference>